<sequence length="212" mass="22725">MRLETVDDLRTHYREPGGGAVAKVIPILDHNCVAFLARCPFFVLSTADADGVCDASPKGGTPGFVRALDERHLAWADLSGNNRLDSFENLVSNPRVGILFMIPGMDETLRVNGTAEIRTDPDLCDVFAVDGRTAGVVVVVTVEEAYIHCAKALRRSALWSPDAWPDLEGLPTAGCMLREHADIDAEGSVIDAALDEDAKATLWRPGGAEAPA</sequence>
<evidence type="ECO:0000313" key="2">
    <source>
        <dbReference type="EMBL" id="WCO65687.1"/>
    </source>
</evidence>
<dbReference type="SUPFAM" id="SSF50475">
    <property type="entry name" value="FMN-binding split barrel"/>
    <property type="match status" value="1"/>
</dbReference>
<dbReference type="Pfam" id="PF01243">
    <property type="entry name" value="PNPOx_N"/>
    <property type="match status" value="1"/>
</dbReference>
<dbReference type="AlphaFoldDB" id="A0AAE9YB01"/>
<proteinExistence type="predicted"/>
<dbReference type="RefSeq" id="WP_272735214.1">
    <property type="nucleotide sequence ID" value="NZ_CP116942.1"/>
</dbReference>
<accession>A0AAE9YB01</accession>
<dbReference type="NCBIfam" id="TIGR04025">
    <property type="entry name" value="PPOX_FMN_DR2398"/>
    <property type="match status" value="1"/>
</dbReference>
<name>A0AAE9YB01_9ACTN</name>
<dbReference type="InterPro" id="IPR011576">
    <property type="entry name" value="Pyridox_Oxase_N"/>
</dbReference>
<dbReference type="PANTHER" id="PTHR42815">
    <property type="entry name" value="FAD-BINDING, PUTATIVE (AFU_ORTHOLOGUE AFUA_6G07600)-RELATED"/>
    <property type="match status" value="1"/>
</dbReference>
<dbReference type="InterPro" id="IPR012349">
    <property type="entry name" value="Split_barrel_FMN-bd"/>
</dbReference>
<dbReference type="EMBL" id="CP116942">
    <property type="protein sequence ID" value="WCO65687.1"/>
    <property type="molecule type" value="Genomic_DNA"/>
</dbReference>
<dbReference type="InterPro" id="IPR024029">
    <property type="entry name" value="Pyridox_Oxase_FMN-dep"/>
</dbReference>
<protein>
    <submittedName>
        <fullName evidence="2">Pyridoxamine 5'-phosphate oxidase family protein</fullName>
    </submittedName>
</protein>
<evidence type="ECO:0000259" key="1">
    <source>
        <dbReference type="Pfam" id="PF01243"/>
    </source>
</evidence>
<dbReference type="PANTHER" id="PTHR42815:SF2">
    <property type="entry name" value="FAD-BINDING, PUTATIVE (AFU_ORTHOLOGUE AFUA_6G07600)-RELATED"/>
    <property type="match status" value="1"/>
</dbReference>
<keyword evidence="3" id="KW-1185">Reference proteome</keyword>
<dbReference type="Gene3D" id="2.30.110.10">
    <property type="entry name" value="Electron Transport, Fmn-binding Protein, Chain A"/>
    <property type="match status" value="1"/>
</dbReference>
<reference evidence="2" key="1">
    <citation type="submission" date="2023-01" db="EMBL/GenBank/DDBJ databases">
        <title>The diversity of Class Acidimicrobiia in South China Sea sediment environments and the proposal of Iamia marina sp. nov., a novel species of the genus Iamia.</title>
        <authorList>
            <person name="He Y."/>
            <person name="Tian X."/>
        </authorList>
    </citation>
    <scope>NUCLEOTIDE SEQUENCE</scope>
    <source>
        <strain evidence="2">DSM 19957</strain>
    </source>
</reference>
<dbReference type="Proteomes" id="UP001216390">
    <property type="component" value="Chromosome"/>
</dbReference>
<gene>
    <name evidence="2" type="ORF">PO878_14375</name>
</gene>
<dbReference type="KEGG" id="ima:PO878_14375"/>
<feature type="domain" description="Pyridoxamine 5'-phosphate oxidase N-terminal" evidence="1">
    <location>
        <begin position="29"/>
        <end position="149"/>
    </location>
</feature>
<evidence type="ECO:0000313" key="3">
    <source>
        <dbReference type="Proteomes" id="UP001216390"/>
    </source>
</evidence>
<organism evidence="2 3">
    <name type="scientific">Iamia majanohamensis</name>
    <dbReference type="NCBI Taxonomy" id="467976"/>
    <lineage>
        <taxon>Bacteria</taxon>
        <taxon>Bacillati</taxon>
        <taxon>Actinomycetota</taxon>
        <taxon>Acidimicrobiia</taxon>
        <taxon>Acidimicrobiales</taxon>
        <taxon>Iamiaceae</taxon>
        <taxon>Iamia</taxon>
    </lineage>
</organism>